<accession>A0A427AFA8</accession>
<reference evidence="1 2" key="1">
    <citation type="journal article" date="2014" name="Agronomy (Basel)">
        <title>A Draft Genome Sequence for Ensete ventricosum, the Drought-Tolerant Tree Against Hunger.</title>
        <authorList>
            <person name="Harrison J."/>
            <person name="Moore K.A."/>
            <person name="Paszkiewicz K."/>
            <person name="Jones T."/>
            <person name="Grant M."/>
            <person name="Ambacheew D."/>
            <person name="Muzemil S."/>
            <person name="Studholme D.J."/>
        </authorList>
    </citation>
    <scope>NUCLEOTIDE SEQUENCE [LARGE SCALE GENOMIC DNA]</scope>
</reference>
<evidence type="ECO:0000313" key="1">
    <source>
        <dbReference type="EMBL" id="RRT74900.1"/>
    </source>
</evidence>
<dbReference type="Proteomes" id="UP000287651">
    <property type="component" value="Unassembled WGS sequence"/>
</dbReference>
<evidence type="ECO:0000313" key="2">
    <source>
        <dbReference type="Proteomes" id="UP000287651"/>
    </source>
</evidence>
<organism evidence="1 2">
    <name type="scientific">Ensete ventricosum</name>
    <name type="common">Abyssinian banana</name>
    <name type="synonym">Musa ensete</name>
    <dbReference type="NCBI Taxonomy" id="4639"/>
    <lineage>
        <taxon>Eukaryota</taxon>
        <taxon>Viridiplantae</taxon>
        <taxon>Streptophyta</taxon>
        <taxon>Embryophyta</taxon>
        <taxon>Tracheophyta</taxon>
        <taxon>Spermatophyta</taxon>
        <taxon>Magnoliopsida</taxon>
        <taxon>Liliopsida</taxon>
        <taxon>Zingiberales</taxon>
        <taxon>Musaceae</taxon>
        <taxon>Ensete</taxon>
    </lineage>
</organism>
<protein>
    <submittedName>
        <fullName evidence="1">Uncharacterized protein</fullName>
    </submittedName>
</protein>
<gene>
    <name evidence="1" type="ORF">B296_00018901</name>
</gene>
<dbReference type="EMBL" id="AMZH03002637">
    <property type="protein sequence ID" value="RRT74900.1"/>
    <property type="molecule type" value="Genomic_DNA"/>
</dbReference>
<dbReference type="AlphaFoldDB" id="A0A427AFA8"/>
<proteinExistence type="predicted"/>
<comment type="caution">
    <text evidence="1">The sequence shown here is derived from an EMBL/GenBank/DDBJ whole genome shotgun (WGS) entry which is preliminary data.</text>
</comment>
<name>A0A427AFA8_ENSVE</name>
<sequence length="98" mass="11045">MQGEEIAHRRRNRPQAMDRTGEEDFGFFFSLFFFLPPSADTTQNRSVTVEIDRYRPTAVGYAKVSLSLIAQHTTLACRDLDTLYGCVLSDPSLVTARA</sequence>